<dbReference type="AlphaFoldDB" id="A0A224YDF1"/>
<sequence>MFKPAVTLVLAVFLGVNGATTLDIYQAVNTTKETYVYSTLRPSNTNTCTYYRKPQILCTYGNCFYYFHYNETTRPSKTWWDYGEIQQPCRQSPYQNYSCLLRMDVSKYNITQVVEEPERKVLMSWHEKQGCGVYIVLVNNTQAGCELHARYKALKDNSSLETCENDFDKHCKVHTNTTHNMNSCINYMA</sequence>
<proteinExistence type="predicted"/>
<protein>
    <recommendedName>
        <fullName evidence="3">Lipocalin</fullName>
    </recommendedName>
</protein>
<evidence type="ECO:0008006" key="3">
    <source>
        <dbReference type="Google" id="ProtNLM"/>
    </source>
</evidence>
<keyword evidence="1" id="KW-0732">Signal</keyword>
<name>A0A224YDF1_9ACAR</name>
<feature type="chain" id="PRO_5012668773" description="Lipocalin" evidence="1">
    <location>
        <begin position="22"/>
        <end position="189"/>
    </location>
</feature>
<evidence type="ECO:0000256" key="1">
    <source>
        <dbReference type="SAM" id="SignalP"/>
    </source>
</evidence>
<accession>A0A224YDF1</accession>
<reference evidence="2" key="1">
    <citation type="journal article" date="2017" name="Parasit. Vectors">
        <title>Sialotranscriptomics of Rhipicephalus zambeziensis reveals intricate expression profiles of secretory proteins and suggests tight temporal transcriptional regulation during blood-feeding.</title>
        <authorList>
            <person name="de Castro M.H."/>
            <person name="de Klerk D."/>
            <person name="Pienaar R."/>
            <person name="Rees D.J.G."/>
            <person name="Mans B.J."/>
        </authorList>
    </citation>
    <scope>NUCLEOTIDE SEQUENCE</scope>
    <source>
        <tissue evidence="2">Salivary glands</tissue>
    </source>
</reference>
<evidence type="ECO:0000313" key="2">
    <source>
        <dbReference type="EMBL" id="MAA13739.1"/>
    </source>
</evidence>
<organism evidence="2">
    <name type="scientific">Rhipicephalus zambeziensis</name>
    <dbReference type="NCBI Taxonomy" id="60191"/>
    <lineage>
        <taxon>Eukaryota</taxon>
        <taxon>Metazoa</taxon>
        <taxon>Ecdysozoa</taxon>
        <taxon>Arthropoda</taxon>
        <taxon>Chelicerata</taxon>
        <taxon>Arachnida</taxon>
        <taxon>Acari</taxon>
        <taxon>Parasitiformes</taxon>
        <taxon>Ixodida</taxon>
        <taxon>Ixodoidea</taxon>
        <taxon>Ixodidae</taxon>
        <taxon>Rhipicephalinae</taxon>
        <taxon>Rhipicephalus</taxon>
        <taxon>Rhipicephalus</taxon>
    </lineage>
</organism>
<dbReference type="EMBL" id="GFPF01002593">
    <property type="protein sequence ID" value="MAA13739.1"/>
    <property type="molecule type" value="Transcribed_RNA"/>
</dbReference>
<feature type="signal peptide" evidence="1">
    <location>
        <begin position="1"/>
        <end position="21"/>
    </location>
</feature>